<dbReference type="GO" id="GO:0006548">
    <property type="term" value="P:L-histidine catabolic process"/>
    <property type="evidence" value="ECO:0007669"/>
    <property type="project" value="UniProtKB-UniRule"/>
</dbReference>
<dbReference type="HAMAP" id="MF_00229">
    <property type="entry name" value="His_ammonia_lyase"/>
    <property type="match status" value="1"/>
</dbReference>
<comment type="similarity">
    <text evidence="6 7">Belongs to the PAL/histidase family.</text>
</comment>
<dbReference type="GO" id="GO:0005737">
    <property type="term" value="C:cytoplasm"/>
    <property type="evidence" value="ECO:0007669"/>
    <property type="project" value="UniProtKB-SubCell"/>
</dbReference>
<dbReference type="RefSeq" id="WP_095835580.1">
    <property type="nucleotide sequence ID" value="NZ_CP014137.1"/>
</dbReference>
<dbReference type="FunFam" id="1.10.275.10:FF:000005">
    <property type="entry name" value="Histidine ammonia-lyase"/>
    <property type="match status" value="1"/>
</dbReference>
<dbReference type="KEGG" id="bgj:AWC36_22590"/>
<dbReference type="InterPro" id="IPR005921">
    <property type="entry name" value="HutH"/>
</dbReference>
<evidence type="ECO:0000313" key="11">
    <source>
        <dbReference type="Proteomes" id="UP000285972"/>
    </source>
</evidence>
<evidence type="ECO:0000256" key="6">
    <source>
        <dbReference type="HAMAP-Rule" id="MF_00229"/>
    </source>
</evidence>
<dbReference type="GO" id="GO:0004397">
    <property type="term" value="F:histidine ammonia-lyase activity"/>
    <property type="evidence" value="ECO:0007669"/>
    <property type="project" value="UniProtKB-UniRule"/>
</dbReference>
<sequence length="516" mass="54402">MTSSSAELPLCRLRPGHVDLSTLRKIYQGNVRLELVDEARAGILASQKTVARIVESGKVVYGINTGFGKLAQTRIPAERLTELQRNLALSHSVGIGKDLADNVVRLVMATKVLSLSRGHSGIRIEVIDALITLFNAGVYPCIPEKGSVGASGDLAPLAHLSLMLIGEGQVTVKGEKMSAIAGLATVGLAPFELGPKEGLALLNGTQVSTSLALSGLFETERIFSAGLVAGALSLEAIRGSIKPLDSRIHEARGQSGQIAVAAALTDVLAGSGIVMSHADCGRVQDPYSIRCVPQVMGACLDNLHHAARILRIEANAASDNPLVFAENGDVISGGNFHAEPVAFAADIIALAVSEIGAISERRMALLLDTGLSGLPPFLINDGGVNSGFMIAQVTAAALASENKSLAHPGSVDSLPTSANQEDHVSMATYAARRLGDMCFNTSVVVGIEAMAAAQGIDFHRPLQSSTTLENEMKAIRENVAFLEKDRLMAPDIEVMRRWACRERWPMAIEALLPSFA</sequence>
<feature type="cross-link" description="5-imidazolinone (Ala-Gly)" evidence="6">
    <location>
        <begin position="150"/>
        <end position="152"/>
    </location>
</feature>
<dbReference type="InterPro" id="IPR008948">
    <property type="entry name" value="L-Aspartase-like"/>
</dbReference>
<dbReference type="EC" id="4.3.1.3" evidence="2 6"/>
<dbReference type="SUPFAM" id="SSF48557">
    <property type="entry name" value="L-aspartase-like"/>
    <property type="match status" value="1"/>
</dbReference>
<dbReference type="Gene3D" id="1.20.200.10">
    <property type="entry name" value="Fumarase/aspartase (Central domain)"/>
    <property type="match status" value="1"/>
</dbReference>
<evidence type="ECO:0000256" key="7">
    <source>
        <dbReference type="RuleBase" id="RU003954"/>
    </source>
</evidence>
<dbReference type="InterPro" id="IPR024083">
    <property type="entry name" value="Fumarase/histidase_N"/>
</dbReference>
<evidence type="ECO:0000256" key="4">
    <source>
        <dbReference type="ARBA" id="ARBA00023239"/>
    </source>
</evidence>
<evidence type="ECO:0000256" key="3">
    <source>
        <dbReference type="ARBA" id="ARBA00022808"/>
    </source>
</evidence>
<evidence type="ECO:0000256" key="9">
    <source>
        <dbReference type="RuleBase" id="RU004480"/>
    </source>
</evidence>
<dbReference type="InterPro" id="IPR001106">
    <property type="entry name" value="Aromatic_Lyase"/>
</dbReference>
<evidence type="ECO:0000256" key="8">
    <source>
        <dbReference type="RuleBase" id="RU004479"/>
    </source>
</evidence>
<dbReference type="Proteomes" id="UP000285972">
    <property type="component" value="Unassembled WGS sequence"/>
</dbReference>
<keyword evidence="3 6" id="KW-0369">Histidine metabolism</keyword>
<keyword evidence="6" id="KW-0963">Cytoplasm</keyword>
<dbReference type="GeneID" id="70909614"/>
<dbReference type="CDD" id="cd00332">
    <property type="entry name" value="PAL-HAL"/>
    <property type="match status" value="1"/>
</dbReference>
<evidence type="ECO:0000256" key="5">
    <source>
        <dbReference type="ARBA" id="ARBA00049269"/>
    </source>
</evidence>
<evidence type="ECO:0000256" key="2">
    <source>
        <dbReference type="ARBA" id="ARBA00012994"/>
    </source>
</evidence>
<comment type="pathway">
    <text evidence="1 6 8">Amino-acid degradation; L-histidine degradation into L-glutamate; N-formimidoyl-L-glutamate from L-histidine: step 1/3.</text>
</comment>
<dbReference type="InterPro" id="IPR022313">
    <property type="entry name" value="Phe/His_NH3-lyase_AS"/>
</dbReference>
<keyword evidence="4 6" id="KW-0456">Lyase</keyword>
<dbReference type="Gene3D" id="1.10.275.10">
    <property type="entry name" value="Fumarase/aspartase (N-terminal domain)"/>
    <property type="match status" value="1"/>
</dbReference>
<comment type="PTM">
    <text evidence="6">Contains an active site 4-methylidene-imidazol-5-one (MIO), which is formed autocatalytically by cyclization and dehydration of residues Ala-Ser-Gly.</text>
</comment>
<comment type="subcellular location">
    <subcellularLocation>
        <location evidence="6 9">Cytoplasm</location>
    </subcellularLocation>
</comment>
<dbReference type="NCBIfam" id="NF006871">
    <property type="entry name" value="PRK09367.1"/>
    <property type="match status" value="1"/>
</dbReference>
<proteinExistence type="inferred from homology"/>
<evidence type="ECO:0000313" key="10">
    <source>
        <dbReference type="EMBL" id="RLM24796.1"/>
    </source>
</evidence>
<dbReference type="NCBIfam" id="TIGR01225">
    <property type="entry name" value="hutH"/>
    <property type="match status" value="1"/>
</dbReference>
<comment type="catalytic activity">
    <reaction evidence="5 6 8">
        <text>L-histidine = trans-urocanate + NH4(+)</text>
        <dbReference type="Rhea" id="RHEA:21232"/>
        <dbReference type="ChEBI" id="CHEBI:17771"/>
        <dbReference type="ChEBI" id="CHEBI:28938"/>
        <dbReference type="ChEBI" id="CHEBI:57595"/>
        <dbReference type="EC" id="4.3.1.3"/>
    </reaction>
</comment>
<dbReference type="AlphaFoldDB" id="A0AAE8ENS3"/>
<feature type="modified residue" description="2,3-didehydroalanine (Ser)" evidence="6">
    <location>
        <position position="151"/>
    </location>
</feature>
<gene>
    <name evidence="6" type="primary">hutH</name>
    <name evidence="10" type="ORF">BIY26_09970</name>
</gene>
<comment type="caution">
    <text evidence="10">The sequence shown here is derived from an EMBL/GenBank/DDBJ whole genome shotgun (WGS) entry which is preliminary data.</text>
</comment>
<protein>
    <recommendedName>
        <fullName evidence="2 6">Histidine ammonia-lyase</fullName>
        <shortName evidence="6">Histidase</shortName>
        <ecNumber evidence="2 6">4.3.1.3</ecNumber>
    </recommendedName>
</protein>
<accession>A0AAE8ENS3</accession>
<dbReference type="PANTHER" id="PTHR10362">
    <property type="entry name" value="HISTIDINE AMMONIA-LYASE"/>
    <property type="match status" value="1"/>
</dbReference>
<reference evidence="10 11" key="1">
    <citation type="submission" date="2016-09" db="EMBL/GenBank/DDBJ databases">
        <authorList>
            <person name="Doonan J."/>
            <person name="Pachebat J.A."/>
            <person name="Golyshin P.N."/>
            <person name="Denman S."/>
            <person name="Mcdonald J.E."/>
        </authorList>
    </citation>
    <scope>NUCLEOTIDE SEQUENCE [LARGE SCALE GENOMIC DNA]</scope>
    <source>
        <strain evidence="10 11">FRB141</strain>
    </source>
</reference>
<name>A0AAE8ENS3_9GAMM</name>
<evidence type="ECO:0000256" key="1">
    <source>
        <dbReference type="ARBA" id="ARBA00005113"/>
    </source>
</evidence>
<dbReference type="PROSITE" id="PS00488">
    <property type="entry name" value="PAL_HISTIDASE"/>
    <property type="match status" value="1"/>
</dbReference>
<dbReference type="Pfam" id="PF00221">
    <property type="entry name" value="Lyase_aromatic"/>
    <property type="match status" value="1"/>
</dbReference>
<dbReference type="FunFam" id="1.20.200.10:FF:000003">
    <property type="entry name" value="Histidine ammonia-lyase"/>
    <property type="match status" value="1"/>
</dbReference>
<dbReference type="EMBL" id="MJLX01000022">
    <property type="protein sequence ID" value="RLM24796.1"/>
    <property type="molecule type" value="Genomic_DNA"/>
</dbReference>
<organism evidence="10 11">
    <name type="scientific">Brenneria goodwinii</name>
    <dbReference type="NCBI Taxonomy" id="1109412"/>
    <lineage>
        <taxon>Bacteria</taxon>
        <taxon>Pseudomonadati</taxon>
        <taxon>Pseudomonadota</taxon>
        <taxon>Gammaproteobacteria</taxon>
        <taxon>Enterobacterales</taxon>
        <taxon>Pectobacteriaceae</taxon>
        <taxon>Brenneria</taxon>
    </lineage>
</organism>